<keyword evidence="1 5" id="KW-1003">Cell membrane</keyword>
<gene>
    <name evidence="7" type="ORF">JYB65_07630</name>
</gene>
<sequence length="988" mass="111697">MQKGGNVLKKKRKSPIIILIVLIVLVGLFLSLIGFITDFLWFKELDYVSVFFTQLFTQLKIGIPAFVVITILADLYLRVLKRGYFKKVESSDVANEKLIGRIGWGMSAIFGALISYAVAGTLWFQILQYSHSTKFNITDPLFSKDLSFYIFKFDFMNALNSMALGIIIAFAVLTILYYMVLLSLRKPQIFEKEEPFGSDGQSDYDEHDNVRRGNFGQNAGNFGGPFGDIFGKVFDAMGGSGGFTKPNRSKKQFDNENFNQLMHIASKQIIILGVLFFLMIGVNFFLRQFTLLFSQTVGGAVYGAGFTDVNVTLWLYRLLMVLSVIAAIAFAMGILKKKYRVILTVPAIMIIIGLIGGGAATLVQNLVVSPDEINKESEYLQSNIKYTQMAYDLSNVQVKTFPASNTLSKEDILNNMDTISNIRINDYTPAMKFYNQTESIRQYYSFHDVDVDRYMINGKYTQAFLAAREIDENQISDSWMTKHLKYTHGYGIALSRVDQITASGQPDMLIGNIPPVSEVDEIEITRPEIYFGELTNNYVLVDTDEEEFDYPDGNNNKYATYKGDAGIDLNLMNRVLFAIREQSLKILVSTNINNDSKIIINRNIEQRVKKIMPRLSYDSPYIVTADGKLYWMIDAYTVSANYPYSEPFSEAGYNYIRNSVKVVVDAYNGDTSFYLVDDKDPIATTYKKIYPDLFKDFDKMPEGLQSHIRYPNQLFDIQANVYKRYHMNDVKVFYQNEDLWDIANEIYGTEQKVMEPNYYIMKLPGEADAEFVNTIPYTPKNKMNMTGLLAARNDGKHYGELVLYQFPKDRIVYGPMQIEAQIDQNTEISKEFSLWNSSGSTYSRGNLFVIPIEQSLLYVEPVYLEAVNSSIPEVKRVIVAYGDKIAYKETLSEALDSLFGSNSTGTEEPQGGTIGDQTGSGTSGEMTNSDLIRLANEEFELAQNAQKNGDWAGYGEHITALQKYLQLLMPEQGTTQATNPAANDSNGQ</sequence>
<keyword evidence="8" id="KW-1185">Reference proteome</keyword>
<reference evidence="7" key="1">
    <citation type="submission" date="2021-02" db="EMBL/GenBank/DDBJ databases">
        <title>Abyssanaerobacter marinus gen.nov., sp., nov, anaerobic bacterium isolated from the Onnuri vent field of Indian Ocean and suggestion of Mogibacteriaceae fam. nov., and proposal of reclassification of ambiguous this family's genus member.</title>
        <authorList>
            <person name="Kim Y.J."/>
            <person name="Yang J.-A."/>
        </authorList>
    </citation>
    <scope>NUCLEOTIDE SEQUENCE</scope>
    <source>
        <strain evidence="7">DSM 2634</strain>
    </source>
</reference>
<dbReference type="InterPro" id="IPR005372">
    <property type="entry name" value="UPF0182"/>
</dbReference>
<dbReference type="GO" id="GO:0005886">
    <property type="term" value="C:plasma membrane"/>
    <property type="evidence" value="ECO:0007669"/>
    <property type="project" value="UniProtKB-SubCell"/>
</dbReference>
<comment type="subcellular location">
    <subcellularLocation>
        <location evidence="5">Cell membrane</location>
        <topology evidence="5">Multi-pass membrane protein</topology>
    </subcellularLocation>
</comment>
<feature type="region of interest" description="Disordered" evidence="6">
    <location>
        <begin position="900"/>
        <end position="927"/>
    </location>
</feature>
<feature type="transmembrane region" description="Helical" evidence="5">
    <location>
        <begin position="162"/>
        <end position="184"/>
    </location>
</feature>
<name>A0A939D837_CLOAM</name>
<dbReference type="PANTHER" id="PTHR39344">
    <property type="entry name" value="UPF0182 PROTEIN SLL1060"/>
    <property type="match status" value="1"/>
</dbReference>
<evidence type="ECO:0000256" key="5">
    <source>
        <dbReference type="HAMAP-Rule" id="MF_01600"/>
    </source>
</evidence>
<feature type="transmembrane region" description="Helical" evidence="5">
    <location>
        <begin position="16"/>
        <end position="41"/>
    </location>
</feature>
<keyword evidence="3 5" id="KW-1133">Transmembrane helix</keyword>
<feature type="transmembrane region" description="Helical" evidence="5">
    <location>
        <begin position="342"/>
        <end position="363"/>
    </location>
</feature>
<accession>A0A939D837</accession>
<evidence type="ECO:0000256" key="6">
    <source>
        <dbReference type="SAM" id="MobiDB-lite"/>
    </source>
</evidence>
<evidence type="ECO:0000313" key="8">
    <source>
        <dbReference type="Proteomes" id="UP000664545"/>
    </source>
</evidence>
<keyword evidence="2 5" id="KW-0812">Transmembrane</keyword>
<organism evidence="7 8">
    <name type="scientific">Clostridium aminobutyricum</name>
    <dbReference type="NCBI Taxonomy" id="33953"/>
    <lineage>
        <taxon>Bacteria</taxon>
        <taxon>Bacillati</taxon>
        <taxon>Bacillota</taxon>
        <taxon>Clostridia</taxon>
        <taxon>Eubacteriales</taxon>
        <taxon>Clostridiaceae</taxon>
        <taxon>Clostridium</taxon>
    </lineage>
</organism>
<feature type="transmembrane region" description="Helical" evidence="5">
    <location>
        <begin position="101"/>
        <end position="126"/>
    </location>
</feature>
<proteinExistence type="inferred from homology"/>
<protein>
    <recommendedName>
        <fullName evidence="5">UPF0182 protein JYB65_07630</fullName>
    </recommendedName>
</protein>
<feature type="compositionally biased region" description="Polar residues" evidence="6">
    <location>
        <begin position="915"/>
        <end position="927"/>
    </location>
</feature>
<dbReference type="GO" id="GO:0005576">
    <property type="term" value="C:extracellular region"/>
    <property type="evidence" value="ECO:0007669"/>
    <property type="project" value="TreeGrafter"/>
</dbReference>
<feature type="transmembrane region" description="Helical" evidence="5">
    <location>
        <begin position="269"/>
        <end position="286"/>
    </location>
</feature>
<dbReference type="PANTHER" id="PTHR39344:SF1">
    <property type="entry name" value="UPF0182 PROTEIN SLL1060"/>
    <property type="match status" value="1"/>
</dbReference>
<comment type="similarity">
    <text evidence="5">Belongs to the UPF0182 family.</text>
</comment>
<dbReference type="Proteomes" id="UP000664545">
    <property type="component" value="Unassembled WGS sequence"/>
</dbReference>
<dbReference type="EMBL" id="JAFJZZ010000002">
    <property type="protein sequence ID" value="MBN7773229.1"/>
    <property type="molecule type" value="Genomic_DNA"/>
</dbReference>
<evidence type="ECO:0000256" key="1">
    <source>
        <dbReference type="ARBA" id="ARBA00022475"/>
    </source>
</evidence>
<comment type="caution">
    <text evidence="7">The sequence shown here is derived from an EMBL/GenBank/DDBJ whole genome shotgun (WGS) entry which is preliminary data.</text>
</comment>
<keyword evidence="4 5" id="KW-0472">Membrane</keyword>
<evidence type="ECO:0000256" key="3">
    <source>
        <dbReference type="ARBA" id="ARBA00022989"/>
    </source>
</evidence>
<dbReference type="AlphaFoldDB" id="A0A939D837"/>
<evidence type="ECO:0000313" key="7">
    <source>
        <dbReference type="EMBL" id="MBN7773229.1"/>
    </source>
</evidence>
<evidence type="ECO:0000256" key="2">
    <source>
        <dbReference type="ARBA" id="ARBA00022692"/>
    </source>
</evidence>
<dbReference type="Pfam" id="PF03699">
    <property type="entry name" value="UPF0182"/>
    <property type="match status" value="2"/>
</dbReference>
<dbReference type="HAMAP" id="MF_01600">
    <property type="entry name" value="UPF0182"/>
    <property type="match status" value="1"/>
</dbReference>
<feature type="transmembrane region" description="Helical" evidence="5">
    <location>
        <begin position="61"/>
        <end position="80"/>
    </location>
</feature>
<feature type="transmembrane region" description="Helical" evidence="5">
    <location>
        <begin position="314"/>
        <end position="335"/>
    </location>
</feature>
<evidence type="ECO:0000256" key="4">
    <source>
        <dbReference type="ARBA" id="ARBA00023136"/>
    </source>
</evidence>